<evidence type="ECO:0000313" key="4">
    <source>
        <dbReference type="Proteomes" id="UP001480595"/>
    </source>
</evidence>
<dbReference type="SUPFAM" id="SSF49899">
    <property type="entry name" value="Concanavalin A-like lectins/glucanases"/>
    <property type="match status" value="1"/>
</dbReference>
<dbReference type="GeneID" id="92096347"/>
<dbReference type="GO" id="GO:0016787">
    <property type="term" value="F:hydrolase activity"/>
    <property type="evidence" value="ECO:0007669"/>
    <property type="project" value="UniProtKB-KW"/>
</dbReference>
<feature type="signal peptide" evidence="1">
    <location>
        <begin position="1"/>
        <end position="19"/>
    </location>
</feature>
<feature type="chain" id="PRO_5046032853" evidence="1">
    <location>
        <begin position="20"/>
        <end position="269"/>
    </location>
</feature>
<name>A0ABR1TU30_9PEZI</name>
<organism evidence="3 4">
    <name type="scientific">Apiospora phragmitis</name>
    <dbReference type="NCBI Taxonomy" id="2905665"/>
    <lineage>
        <taxon>Eukaryota</taxon>
        <taxon>Fungi</taxon>
        <taxon>Dikarya</taxon>
        <taxon>Ascomycota</taxon>
        <taxon>Pezizomycotina</taxon>
        <taxon>Sordariomycetes</taxon>
        <taxon>Xylariomycetidae</taxon>
        <taxon>Amphisphaeriales</taxon>
        <taxon>Apiosporaceae</taxon>
        <taxon>Apiospora</taxon>
    </lineage>
</organism>
<reference evidence="3 4" key="1">
    <citation type="submission" date="2023-01" db="EMBL/GenBank/DDBJ databases">
        <title>Analysis of 21 Apiospora genomes using comparative genomics revels a genus with tremendous synthesis potential of carbohydrate active enzymes and secondary metabolites.</title>
        <authorList>
            <person name="Sorensen T."/>
        </authorList>
    </citation>
    <scope>NUCLEOTIDE SEQUENCE [LARGE SCALE GENOMIC DNA]</scope>
    <source>
        <strain evidence="3 4">CBS 135458</strain>
    </source>
</reference>
<dbReference type="InterPro" id="IPR013320">
    <property type="entry name" value="ConA-like_dom_sf"/>
</dbReference>
<dbReference type="RefSeq" id="XP_066712394.1">
    <property type="nucleotide sequence ID" value="XM_066863284.1"/>
</dbReference>
<dbReference type="Proteomes" id="UP001480595">
    <property type="component" value="Unassembled WGS sequence"/>
</dbReference>
<keyword evidence="1" id="KW-0732">Signal</keyword>
<dbReference type="EMBL" id="JAQQWL010000011">
    <property type="protein sequence ID" value="KAK8050145.1"/>
    <property type="molecule type" value="Genomic_DNA"/>
</dbReference>
<feature type="domain" description="GH16" evidence="2">
    <location>
        <begin position="33"/>
        <end position="267"/>
    </location>
</feature>
<evidence type="ECO:0000259" key="2">
    <source>
        <dbReference type="PROSITE" id="PS51762"/>
    </source>
</evidence>
<keyword evidence="4" id="KW-1185">Reference proteome</keyword>
<evidence type="ECO:0000256" key="1">
    <source>
        <dbReference type="SAM" id="SignalP"/>
    </source>
</evidence>
<sequence>MRGFSLLASALPLAGVATAYPRVDGPGAQFVSRAAGKTVIPKDSFGAFDTYWSHNYPWGTDHNGGARMNPSKVSTANDVLTLTASPASGEPPATNGGTQYPVHYLSGTVFAKQQLTVKPGGGYDLEADFKAPVARGTWPAFWLTAVKGWPPEINVAEWKGSGKISFNTFNTSSQVAAHDVTYPSPDNIADSKLQVAHHQGPDPNRLCDGRMGQVLHGRWRDHHSVWQNYVNSAFYLIIDLQMEGSSGSPGPSAGTTFQIRNVQVTGYNP</sequence>
<accession>A0ABR1TU30</accession>
<keyword evidence="3" id="KW-0378">Hydrolase</keyword>
<dbReference type="PROSITE" id="PS51762">
    <property type="entry name" value="GH16_2"/>
    <property type="match status" value="1"/>
</dbReference>
<dbReference type="Gene3D" id="2.60.120.200">
    <property type="match status" value="1"/>
</dbReference>
<gene>
    <name evidence="3" type="ORF">PG994_011875</name>
</gene>
<dbReference type="InterPro" id="IPR000757">
    <property type="entry name" value="Beta-glucanase-like"/>
</dbReference>
<proteinExistence type="predicted"/>
<protein>
    <submittedName>
        <fullName evidence="3">Glycoside hydrolase family 16 protein</fullName>
    </submittedName>
</protein>
<evidence type="ECO:0000313" key="3">
    <source>
        <dbReference type="EMBL" id="KAK8050145.1"/>
    </source>
</evidence>
<comment type="caution">
    <text evidence="3">The sequence shown here is derived from an EMBL/GenBank/DDBJ whole genome shotgun (WGS) entry which is preliminary data.</text>
</comment>